<evidence type="ECO:0000313" key="7">
    <source>
        <dbReference type="Proteomes" id="UP000887575"/>
    </source>
</evidence>
<dbReference type="SUPFAM" id="SSF55874">
    <property type="entry name" value="ATPase domain of HSP90 chaperone/DNA topoisomerase II/histidine kinase"/>
    <property type="match status" value="1"/>
</dbReference>
<dbReference type="InterPro" id="IPR042120">
    <property type="entry name" value="MutL_C_dimsub"/>
</dbReference>
<dbReference type="FunFam" id="3.30.565.10:FF:000003">
    <property type="entry name" value="DNA mismatch repair endonuclease MutL"/>
    <property type="match status" value="1"/>
</dbReference>
<dbReference type="Pfam" id="PF01119">
    <property type="entry name" value="DNA_mis_repair"/>
    <property type="match status" value="1"/>
</dbReference>
<dbReference type="InterPro" id="IPR042121">
    <property type="entry name" value="MutL_C_regsub"/>
</dbReference>
<dbReference type="AlphaFoldDB" id="A0AAF3ED80"/>
<name>A0AAF3ED80_9BILA</name>
<dbReference type="PANTHER" id="PTHR10073:SF52">
    <property type="entry name" value="MISMATCH REPAIR ENDONUCLEASE PMS2"/>
    <property type="match status" value="1"/>
</dbReference>
<comment type="similarity">
    <text evidence="1">Belongs to the DNA mismatch repair MutL/HexB family.</text>
</comment>
<organism evidence="7 8">
    <name type="scientific">Mesorhabditis belari</name>
    <dbReference type="NCBI Taxonomy" id="2138241"/>
    <lineage>
        <taxon>Eukaryota</taxon>
        <taxon>Metazoa</taxon>
        <taxon>Ecdysozoa</taxon>
        <taxon>Nematoda</taxon>
        <taxon>Chromadorea</taxon>
        <taxon>Rhabditida</taxon>
        <taxon>Rhabditina</taxon>
        <taxon>Rhabditomorpha</taxon>
        <taxon>Rhabditoidea</taxon>
        <taxon>Rhabditidae</taxon>
        <taxon>Mesorhabditinae</taxon>
        <taxon>Mesorhabditis</taxon>
    </lineage>
</organism>
<dbReference type="Gene3D" id="3.30.1540.20">
    <property type="entry name" value="MutL, C-terminal domain, dimerisation subdomain"/>
    <property type="match status" value="1"/>
</dbReference>
<dbReference type="InterPro" id="IPR002099">
    <property type="entry name" value="MutL/Mlh/PMS"/>
</dbReference>
<dbReference type="SMART" id="SM01340">
    <property type="entry name" value="DNA_mis_repair"/>
    <property type="match status" value="1"/>
</dbReference>
<dbReference type="InterPro" id="IPR014790">
    <property type="entry name" value="MutL_C"/>
</dbReference>
<dbReference type="Proteomes" id="UP000887575">
    <property type="component" value="Unassembled WGS sequence"/>
</dbReference>
<dbReference type="GO" id="GO:0030983">
    <property type="term" value="F:mismatched DNA binding"/>
    <property type="evidence" value="ECO:0007669"/>
    <property type="project" value="InterPro"/>
</dbReference>
<sequence>MSDEGNFIKKVPTKETQKIFSSQVIQSLSSALRQLIDNSLDAGATIIDIRSQQNGYEWLEVDDNGSGIGRENFEKLCKPHATSKLTNFEGLSSLETLGFRGEALHSMALLGKVTITTRTAEDDVGTRLVYKEAEISEETSIARQIGTTVRIDNLFYSLPVRRKEFEKNQKKEFIRLLNIVQEYALLYMNVKFLLSNTINGKRTVLIATPGGSTSDLKNVVTSLFGGSSDRTQMVAVKWDGSIDEGVQHDYNMRTEHVDFIKISGYISSCAHGNGRSSTDRQFIYANRRPVDLPKVSRVINEVYQSYNKSQLPVFVIEIEVPLSWIEVNVTPDKRMIFFSDEKLMLAAMKSAILATFAPLLGAQTSCQTQERLGNETMTQNPETELLQSPALLSPQGVPSVFDFMKDSSAKSQKRPIRTFHEQIKRSKLTAEDLGTPSLVPWNLADFLYSSPGSSQDKRGLSWAKKQSDSSKETKIDSIFLPKVRPNQEDIEMEPRESTSGDRREEHQGDDRSFERHIFYEKPQNAEEDEAQIKEERYTQMSQLREEIEGNDDGQREDIDLFDTSIHRTMQKPQNAEEDEAQFKEEVYTQMSQVREEMEGNDDGSQDDEDLFDTTIQRTMQKITFDRSRLFKRLRELQDDEKETKENDKGNGDATKVFDAEISSENANEAERELEQALSKSDFSSMRVIGQFNRGFIITQLEQHLFIVDQHAADEKFNFERFTKTARVGSQKMIKPQNLQLGAVDEAALYDNNHIFEANGFEFEFGDDGVYLVSLPVLTKYQFDRSDIDEILTSVTEHPNQMYRPQKLRKIFASRACRHSVMVGDTLMSGKMEEIVSNLGLLDHPWSCPHGRPTLRHLFDLRKGGFK</sequence>
<dbReference type="InterPro" id="IPR014721">
    <property type="entry name" value="Ribsml_uS5_D2-typ_fold_subgr"/>
</dbReference>
<dbReference type="CDD" id="cd03484">
    <property type="entry name" value="MutL_Trans_hPMS_2_like"/>
    <property type="match status" value="1"/>
</dbReference>
<evidence type="ECO:0000256" key="1">
    <source>
        <dbReference type="ARBA" id="ARBA00006082"/>
    </source>
</evidence>
<dbReference type="GO" id="GO:0016887">
    <property type="term" value="F:ATP hydrolysis activity"/>
    <property type="evidence" value="ECO:0007669"/>
    <property type="project" value="InterPro"/>
</dbReference>
<dbReference type="GO" id="GO:0032389">
    <property type="term" value="C:MutLalpha complex"/>
    <property type="evidence" value="ECO:0007669"/>
    <property type="project" value="TreeGrafter"/>
</dbReference>
<dbReference type="InterPro" id="IPR038973">
    <property type="entry name" value="MutL/Mlh/Pms-like"/>
</dbReference>
<evidence type="ECO:0000313" key="8">
    <source>
        <dbReference type="WBParaSite" id="MBELARI_LOCUS11932"/>
    </source>
</evidence>
<evidence type="ECO:0000259" key="6">
    <source>
        <dbReference type="SMART" id="SM01340"/>
    </source>
</evidence>
<dbReference type="NCBIfam" id="TIGR00585">
    <property type="entry name" value="mutl"/>
    <property type="match status" value="1"/>
</dbReference>
<dbReference type="GO" id="GO:0140664">
    <property type="term" value="F:ATP-dependent DNA damage sensor activity"/>
    <property type="evidence" value="ECO:0007669"/>
    <property type="project" value="InterPro"/>
</dbReference>
<dbReference type="SUPFAM" id="SSF54211">
    <property type="entry name" value="Ribosomal protein S5 domain 2-like"/>
    <property type="match status" value="1"/>
</dbReference>
<dbReference type="SUPFAM" id="SSF118116">
    <property type="entry name" value="DNA mismatch repair protein MutL"/>
    <property type="match status" value="1"/>
</dbReference>
<dbReference type="Gene3D" id="3.30.1370.100">
    <property type="entry name" value="MutL, C-terminal domain, regulatory subdomain"/>
    <property type="match status" value="1"/>
</dbReference>
<evidence type="ECO:0000256" key="2">
    <source>
        <dbReference type="ARBA" id="ARBA00022763"/>
    </source>
</evidence>
<feature type="region of interest" description="Disordered" evidence="4">
    <location>
        <begin position="451"/>
        <end position="529"/>
    </location>
</feature>
<dbReference type="Gene3D" id="3.30.230.10">
    <property type="match status" value="1"/>
</dbReference>
<dbReference type="Gene3D" id="3.30.565.10">
    <property type="entry name" value="Histidine kinase-like ATPase, C-terminal domain"/>
    <property type="match status" value="1"/>
</dbReference>
<reference evidence="8" key="1">
    <citation type="submission" date="2024-02" db="UniProtKB">
        <authorList>
            <consortium name="WormBaseParasite"/>
        </authorList>
    </citation>
    <scope>IDENTIFICATION</scope>
</reference>
<keyword evidence="3" id="KW-0234">DNA repair</keyword>
<feature type="compositionally biased region" description="Basic and acidic residues" evidence="4">
    <location>
        <begin position="492"/>
        <end position="519"/>
    </location>
</feature>
<dbReference type="WBParaSite" id="MBELARI_LOCUS11932">
    <property type="protein sequence ID" value="MBELARI_LOCUS11932"/>
    <property type="gene ID" value="MBELARI_LOCUS11932"/>
</dbReference>
<dbReference type="PROSITE" id="PS00058">
    <property type="entry name" value="DNA_MISMATCH_REPAIR_1"/>
    <property type="match status" value="1"/>
</dbReference>
<feature type="compositionally biased region" description="Basic and acidic residues" evidence="4">
    <location>
        <begin position="639"/>
        <end position="658"/>
    </location>
</feature>
<feature type="domain" description="DNA mismatch repair protein S5" evidence="6">
    <location>
        <begin position="220"/>
        <end position="357"/>
    </location>
</feature>
<dbReference type="Pfam" id="PF08676">
    <property type="entry name" value="MutL_C"/>
    <property type="match status" value="1"/>
</dbReference>
<proteinExistence type="inferred from homology"/>
<keyword evidence="2" id="KW-0227">DNA damage</keyword>
<evidence type="ECO:0000256" key="3">
    <source>
        <dbReference type="ARBA" id="ARBA00023204"/>
    </source>
</evidence>
<dbReference type="GO" id="GO:0006298">
    <property type="term" value="P:mismatch repair"/>
    <property type="evidence" value="ECO:0007669"/>
    <property type="project" value="InterPro"/>
</dbReference>
<dbReference type="PANTHER" id="PTHR10073">
    <property type="entry name" value="DNA MISMATCH REPAIR PROTEIN MLH, PMS, MUTL"/>
    <property type="match status" value="1"/>
</dbReference>
<evidence type="ECO:0000256" key="4">
    <source>
        <dbReference type="SAM" id="MobiDB-lite"/>
    </source>
</evidence>
<keyword evidence="7" id="KW-1185">Reference proteome</keyword>
<feature type="compositionally biased region" description="Basic and acidic residues" evidence="4">
    <location>
        <begin position="455"/>
        <end position="475"/>
    </location>
</feature>
<dbReference type="InterPro" id="IPR037198">
    <property type="entry name" value="MutL_C_sf"/>
</dbReference>
<feature type="domain" description="MutL C-terminal dimerisation" evidence="5">
    <location>
        <begin position="687"/>
        <end position="826"/>
    </location>
</feature>
<dbReference type="GO" id="GO:0005524">
    <property type="term" value="F:ATP binding"/>
    <property type="evidence" value="ECO:0007669"/>
    <property type="project" value="InterPro"/>
</dbReference>
<accession>A0AAF3ED80</accession>
<dbReference type="InterPro" id="IPR013507">
    <property type="entry name" value="DNA_mismatch_S5_2-like"/>
</dbReference>
<feature type="region of interest" description="Disordered" evidence="4">
    <location>
        <begin position="639"/>
        <end position="667"/>
    </location>
</feature>
<dbReference type="InterPro" id="IPR020568">
    <property type="entry name" value="Ribosomal_Su5_D2-typ_SF"/>
</dbReference>
<protein>
    <submittedName>
        <fullName evidence="8">Uncharacterized protein</fullName>
    </submittedName>
</protein>
<dbReference type="CDD" id="cd16926">
    <property type="entry name" value="HATPase_MutL-MLH-PMS-like"/>
    <property type="match status" value="1"/>
</dbReference>
<dbReference type="InterPro" id="IPR036890">
    <property type="entry name" value="HATPase_C_sf"/>
</dbReference>
<dbReference type="InterPro" id="IPR014762">
    <property type="entry name" value="DNA_mismatch_repair_CS"/>
</dbReference>
<dbReference type="FunFam" id="3.30.1370.100:FF:000001">
    <property type="entry name" value="Mismatch repair endonuclease pms1, putative"/>
    <property type="match status" value="1"/>
</dbReference>
<evidence type="ECO:0000259" key="5">
    <source>
        <dbReference type="SMART" id="SM00853"/>
    </source>
</evidence>
<dbReference type="Pfam" id="PF13589">
    <property type="entry name" value="HATPase_c_3"/>
    <property type="match status" value="1"/>
</dbReference>
<dbReference type="SMART" id="SM00853">
    <property type="entry name" value="MutL_C"/>
    <property type="match status" value="1"/>
</dbReference>